<evidence type="ECO:0000313" key="1">
    <source>
        <dbReference type="EMBL" id="JAD57870.1"/>
    </source>
</evidence>
<reference evidence="1" key="2">
    <citation type="journal article" date="2015" name="Data Brief">
        <title>Shoot transcriptome of the giant reed, Arundo donax.</title>
        <authorList>
            <person name="Barrero R.A."/>
            <person name="Guerrero F.D."/>
            <person name="Moolhuijzen P."/>
            <person name="Goolsby J.A."/>
            <person name="Tidwell J."/>
            <person name="Bellgard S.E."/>
            <person name="Bellgard M.I."/>
        </authorList>
    </citation>
    <scope>NUCLEOTIDE SEQUENCE</scope>
    <source>
        <tissue evidence="1">Shoot tissue taken approximately 20 cm above the soil surface</tissue>
    </source>
</reference>
<proteinExistence type="predicted"/>
<dbReference type="AlphaFoldDB" id="A0A0A9B9G1"/>
<reference evidence="1" key="1">
    <citation type="submission" date="2014-09" db="EMBL/GenBank/DDBJ databases">
        <authorList>
            <person name="Magalhaes I.L.F."/>
            <person name="Oliveira U."/>
            <person name="Santos F.R."/>
            <person name="Vidigal T.H.D.A."/>
            <person name="Brescovit A.D."/>
            <person name="Santos A.J."/>
        </authorList>
    </citation>
    <scope>NUCLEOTIDE SEQUENCE</scope>
    <source>
        <tissue evidence="1">Shoot tissue taken approximately 20 cm above the soil surface</tissue>
    </source>
</reference>
<name>A0A0A9B9G1_ARUDO</name>
<sequence>MHRKFSWIYCISGQSIQIHSRSSIFLTPVLSNKQKK</sequence>
<accession>A0A0A9B9G1</accession>
<dbReference type="EMBL" id="GBRH01240025">
    <property type="protein sequence ID" value="JAD57870.1"/>
    <property type="molecule type" value="Transcribed_RNA"/>
</dbReference>
<organism evidence="1">
    <name type="scientific">Arundo donax</name>
    <name type="common">Giant reed</name>
    <name type="synonym">Donax arundinaceus</name>
    <dbReference type="NCBI Taxonomy" id="35708"/>
    <lineage>
        <taxon>Eukaryota</taxon>
        <taxon>Viridiplantae</taxon>
        <taxon>Streptophyta</taxon>
        <taxon>Embryophyta</taxon>
        <taxon>Tracheophyta</taxon>
        <taxon>Spermatophyta</taxon>
        <taxon>Magnoliopsida</taxon>
        <taxon>Liliopsida</taxon>
        <taxon>Poales</taxon>
        <taxon>Poaceae</taxon>
        <taxon>PACMAD clade</taxon>
        <taxon>Arundinoideae</taxon>
        <taxon>Arundineae</taxon>
        <taxon>Arundo</taxon>
    </lineage>
</organism>
<protein>
    <submittedName>
        <fullName evidence="1">Uncharacterized protein</fullName>
    </submittedName>
</protein>